<dbReference type="GO" id="GO:0005829">
    <property type="term" value="C:cytosol"/>
    <property type="evidence" value="ECO:0007669"/>
    <property type="project" value="TreeGrafter"/>
</dbReference>
<dbReference type="Pfam" id="PF04177">
    <property type="entry name" value="TAP42"/>
    <property type="match status" value="1"/>
</dbReference>
<dbReference type="Proteomes" id="UP001285441">
    <property type="component" value="Unassembled WGS sequence"/>
</dbReference>
<dbReference type="GO" id="GO:0051721">
    <property type="term" value="F:protein phosphatase 2A binding"/>
    <property type="evidence" value="ECO:0007669"/>
    <property type="project" value="TreeGrafter"/>
</dbReference>
<reference evidence="2" key="1">
    <citation type="journal article" date="2023" name="Mol. Phylogenet. Evol.">
        <title>Genome-scale phylogeny and comparative genomics of the fungal order Sordariales.</title>
        <authorList>
            <person name="Hensen N."/>
            <person name="Bonometti L."/>
            <person name="Westerberg I."/>
            <person name="Brannstrom I.O."/>
            <person name="Guillou S."/>
            <person name="Cros-Aarteil S."/>
            <person name="Calhoun S."/>
            <person name="Haridas S."/>
            <person name="Kuo A."/>
            <person name="Mondo S."/>
            <person name="Pangilinan J."/>
            <person name="Riley R."/>
            <person name="LaButti K."/>
            <person name="Andreopoulos B."/>
            <person name="Lipzen A."/>
            <person name="Chen C."/>
            <person name="Yan M."/>
            <person name="Daum C."/>
            <person name="Ng V."/>
            <person name="Clum A."/>
            <person name="Steindorff A."/>
            <person name="Ohm R.A."/>
            <person name="Martin F."/>
            <person name="Silar P."/>
            <person name="Natvig D.O."/>
            <person name="Lalanne C."/>
            <person name="Gautier V."/>
            <person name="Ament-Velasquez S.L."/>
            <person name="Kruys A."/>
            <person name="Hutchinson M.I."/>
            <person name="Powell A.J."/>
            <person name="Barry K."/>
            <person name="Miller A.N."/>
            <person name="Grigoriev I.V."/>
            <person name="Debuchy R."/>
            <person name="Gladieux P."/>
            <person name="Hiltunen Thoren M."/>
            <person name="Johannesson H."/>
        </authorList>
    </citation>
    <scope>NUCLEOTIDE SEQUENCE</scope>
    <source>
        <strain evidence="2">CBS 232.78</strain>
    </source>
</reference>
<name>A0AAE0NZD4_9PEZI</name>
<dbReference type="GO" id="GO:0009966">
    <property type="term" value="P:regulation of signal transduction"/>
    <property type="evidence" value="ECO:0007669"/>
    <property type="project" value="InterPro"/>
</dbReference>
<feature type="region of interest" description="Disordered" evidence="1">
    <location>
        <begin position="234"/>
        <end position="267"/>
    </location>
</feature>
<gene>
    <name evidence="2" type="ORF">B0H63DRAFT_465580</name>
</gene>
<dbReference type="GO" id="GO:0035303">
    <property type="term" value="P:regulation of dephosphorylation"/>
    <property type="evidence" value="ECO:0007669"/>
    <property type="project" value="TreeGrafter"/>
</dbReference>
<evidence type="ECO:0000313" key="3">
    <source>
        <dbReference type="Proteomes" id="UP001285441"/>
    </source>
</evidence>
<sequence>MDDEPPRSLKSIFASAEEARLSLQNARDTTSSDFSDAVSSTVQQYEECLRLMSHLSLFSTNEGVEDISTSNLPYLLVNYHLSEMLQRLPSSSPQERANTLSVAREALERYLHLVDSYSLLPPAYKKLLERYAEAPTTFSTANPGADMAAKRDAKIQNFRAEKELRTKLEFLRTRPGYAAFNDDLGDDTNPSSGGGGLSPDEEAVRAVHLAHVDYTTHMAFQALEGMNRELDVLSKAPDPLMPSRTSVEEDEDARRRARQRDGEYSDRMDLRRLQSTLGNGGPILSVQGKPLQPFTLLNNRQELAKGVFRPGHNLPTMTIDEYLEEERARGGIIEGGGEASWARPEPDEDNYEKADAETLKARAWDEFVESNPKGSGNTLNRG</sequence>
<reference evidence="2" key="2">
    <citation type="submission" date="2023-06" db="EMBL/GenBank/DDBJ databases">
        <authorList>
            <consortium name="Lawrence Berkeley National Laboratory"/>
            <person name="Haridas S."/>
            <person name="Hensen N."/>
            <person name="Bonometti L."/>
            <person name="Westerberg I."/>
            <person name="Brannstrom I.O."/>
            <person name="Guillou S."/>
            <person name="Cros-Aarteil S."/>
            <person name="Calhoun S."/>
            <person name="Kuo A."/>
            <person name="Mondo S."/>
            <person name="Pangilinan J."/>
            <person name="Riley R."/>
            <person name="LaButti K."/>
            <person name="Andreopoulos B."/>
            <person name="Lipzen A."/>
            <person name="Chen C."/>
            <person name="Yanf M."/>
            <person name="Daum C."/>
            <person name="Ng V."/>
            <person name="Clum A."/>
            <person name="Steindorff A."/>
            <person name="Ohm R."/>
            <person name="Martin F."/>
            <person name="Silar P."/>
            <person name="Natvig D."/>
            <person name="Lalanne C."/>
            <person name="Gautier V."/>
            <person name="Ament-velasquez S.L."/>
            <person name="Kruys A."/>
            <person name="Hutchinson M.I."/>
            <person name="Powell A.J."/>
            <person name="Barry K."/>
            <person name="Miller A.N."/>
            <person name="Grigoriev I.V."/>
            <person name="Debuchy R."/>
            <person name="Gladieux P."/>
            <person name="Thoren M.H."/>
            <person name="Johannesson H."/>
        </authorList>
    </citation>
    <scope>NUCLEOTIDE SEQUENCE</scope>
    <source>
        <strain evidence="2">CBS 232.78</strain>
    </source>
</reference>
<evidence type="ECO:0000256" key="1">
    <source>
        <dbReference type="SAM" id="MobiDB-lite"/>
    </source>
</evidence>
<accession>A0AAE0NZD4</accession>
<comment type="caution">
    <text evidence="2">The sequence shown here is derived from an EMBL/GenBank/DDBJ whole genome shotgun (WGS) entry which is preliminary data.</text>
</comment>
<dbReference type="AlphaFoldDB" id="A0AAE0NZD4"/>
<evidence type="ECO:0000313" key="2">
    <source>
        <dbReference type="EMBL" id="KAK3390425.1"/>
    </source>
</evidence>
<dbReference type="InterPro" id="IPR038511">
    <property type="entry name" value="TAP42/TAP46-like_sf"/>
</dbReference>
<dbReference type="Gene3D" id="1.25.40.540">
    <property type="entry name" value="TAP42-like family"/>
    <property type="match status" value="1"/>
</dbReference>
<dbReference type="PANTHER" id="PTHR10933">
    <property type="entry name" value="IMMUNOGLOBULIN-BINDING PROTEIN 1"/>
    <property type="match status" value="1"/>
</dbReference>
<dbReference type="EMBL" id="JAULSW010000002">
    <property type="protein sequence ID" value="KAK3390425.1"/>
    <property type="molecule type" value="Genomic_DNA"/>
</dbReference>
<organism evidence="2 3">
    <name type="scientific">Podospora didyma</name>
    <dbReference type="NCBI Taxonomy" id="330526"/>
    <lineage>
        <taxon>Eukaryota</taxon>
        <taxon>Fungi</taxon>
        <taxon>Dikarya</taxon>
        <taxon>Ascomycota</taxon>
        <taxon>Pezizomycotina</taxon>
        <taxon>Sordariomycetes</taxon>
        <taxon>Sordariomycetidae</taxon>
        <taxon>Sordariales</taxon>
        <taxon>Podosporaceae</taxon>
        <taxon>Podospora</taxon>
    </lineage>
</organism>
<proteinExistence type="predicted"/>
<dbReference type="PANTHER" id="PTHR10933:SF9">
    <property type="entry name" value="IMMUNOGLOBULIN-BINDING PROTEIN 1"/>
    <property type="match status" value="1"/>
</dbReference>
<keyword evidence="3" id="KW-1185">Reference proteome</keyword>
<protein>
    <submittedName>
        <fullName evidence="2">TAP42-like protein</fullName>
    </submittedName>
</protein>
<dbReference type="InterPro" id="IPR007304">
    <property type="entry name" value="TAP46-like"/>
</dbReference>
<feature type="region of interest" description="Disordered" evidence="1">
    <location>
        <begin position="179"/>
        <end position="200"/>
    </location>
</feature>